<evidence type="ECO:0000256" key="1">
    <source>
        <dbReference type="SAM" id="MobiDB-lite"/>
    </source>
</evidence>
<dbReference type="Proteomes" id="UP000077202">
    <property type="component" value="Unassembled WGS sequence"/>
</dbReference>
<feature type="region of interest" description="Disordered" evidence="1">
    <location>
        <begin position="199"/>
        <end position="222"/>
    </location>
</feature>
<accession>A0A176VJ07</accession>
<sequence length="553" mass="63212">MGKKRSIWLRACPDDIRFTQEALDSNFEPPHAGRRLDDTVDLILCDRLSWKDIPPLRVILVGNRLWTLDNRRLWVFRKAKVARIVVRLQGRFDDKSNPFFRSHCYRVMIPQDFFPQVRGVCRTEFDPPKTGQAFRGPERCQPHFPYVPRMSCASRLCEEVDAFAEPPFPGPAVAASQPGPLRSRSMQHFLVGGRARKHPGESYLADESGKMTQVEGKDTEMSENRRTHILESALETCEAVEALKRVRNACSDQYQKRSIPTYHLSKDETIIGDYNLAAKVNESLDFRAQSKQSFKLRQSQFPTAAQEDELRNYIVKKEETPKLNLQLTRAREFWNNQRLHRDGNAGPSVDFLISYNSNARVDLHHGVTQEKCRKKRETDRAAERNGLETARVLKSDPGNYSQSFVPCAQLPPPAAEEIYSGKEFYVRIEPKERDTGPETASYNLHVGPFKIVHAVNKWSSVLDVPEKCPLFPRVSNRCLKAHLSETDVLIEYWKEESRCEIDGEPAVSELQDSSQRTPYQRAHMCPRSTAEAPIEKLIVITVAAFAIKAVVMD</sequence>
<comment type="caution">
    <text evidence="2">The sequence shown here is derived from an EMBL/GenBank/DDBJ whole genome shotgun (WGS) entry which is preliminary data.</text>
</comment>
<evidence type="ECO:0000313" key="2">
    <source>
        <dbReference type="EMBL" id="OAE20557.1"/>
    </source>
</evidence>
<dbReference type="AlphaFoldDB" id="A0A176VJ07"/>
<organism evidence="2 3">
    <name type="scientific">Marchantia polymorpha subsp. ruderalis</name>
    <dbReference type="NCBI Taxonomy" id="1480154"/>
    <lineage>
        <taxon>Eukaryota</taxon>
        <taxon>Viridiplantae</taxon>
        <taxon>Streptophyta</taxon>
        <taxon>Embryophyta</taxon>
        <taxon>Marchantiophyta</taxon>
        <taxon>Marchantiopsida</taxon>
        <taxon>Marchantiidae</taxon>
        <taxon>Marchantiales</taxon>
        <taxon>Marchantiaceae</taxon>
        <taxon>Marchantia</taxon>
    </lineage>
</organism>
<gene>
    <name evidence="2" type="ORF">AXG93_3873s1150</name>
</gene>
<keyword evidence="3" id="KW-1185">Reference proteome</keyword>
<evidence type="ECO:0000313" key="3">
    <source>
        <dbReference type="Proteomes" id="UP000077202"/>
    </source>
</evidence>
<name>A0A176VJ07_MARPO</name>
<protein>
    <submittedName>
        <fullName evidence="2">Uncharacterized protein</fullName>
    </submittedName>
</protein>
<reference evidence="2" key="1">
    <citation type="submission" date="2016-03" db="EMBL/GenBank/DDBJ databases">
        <title>Mechanisms controlling the formation of the plant cell surface in tip-growing cells are functionally conserved among land plants.</title>
        <authorList>
            <person name="Honkanen S."/>
            <person name="Jones V.A."/>
            <person name="Morieri G."/>
            <person name="Champion C."/>
            <person name="Hetherington A.J."/>
            <person name="Kelly S."/>
            <person name="Saint-Marcoux D."/>
            <person name="Proust H."/>
            <person name="Prescott H."/>
            <person name="Dolan L."/>
        </authorList>
    </citation>
    <scope>NUCLEOTIDE SEQUENCE [LARGE SCALE GENOMIC DNA]</scope>
    <source>
        <tissue evidence="2">Whole gametophyte</tissue>
    </source>
</reference>
<dbReference type="EMBL" id="LVLJ01003602">
    <property type="protein sequence ID" value="OAE20557.1"/>
    <property type="molecule type" value="Genomic_DNA"/>
</dbReference>
<proteinExistence type="predicted"/>